<reference evidence="1" key="1">
    <citation type="journal article" date="2021" name="Nat. Commun.">
        <title>Genomic analyses provide insights into spinach domestication and the genetic basis of agronomic traits.</title>
        <authorList>
            <person name="Cai X."/>
            <person name="Sun X."/>
            <person name="Xu C."/>
            <person name="Sun H."/>
            <person name="Wang X."/>
            <person name="Ge C."/>
            <person name="Zhang Z."/>
            <person name="Wang Q."/>
            <person name="Fei Z."/>
            <person name="Jiao C."/>
            <person name="Wang Q."/>
        </authorList>
    </citation>
    <scope>NUCLEOTIDE SEQUENCE [LARGE SCALE GENOMIC DNA]</scope>
    <source>
        <strain evidence="1">cv. Varoflay</strain>
    </source>
</reference>
<keyword evidence="1" id="KW-1185">Reference proteome</keyword>
<protein>
    <submittedName>
        <fullName evidence="2">Uncharacterized protein</fullName>
    </submittedName>
</protein>
<name>A0ABM3QJ23_SPIOL</name>
<evidence type="ECO:0000313" key="1">
    <source>
        <dbReference type="Proteomes" id="UP000813463"/>
    </source>
</evidence>
<reference evidence="2" key="2">
    <citation type="submission" date="2025-08" db="UniProtKB">
        <authorList>
            <consortium name="RefSeq"/>
        </authorList>
    </citation>
    <scope>IDENTIFICATION</scope>
    <source>
        <tissue evidence="2">Leaf</tissue>
    </source>
</reference>
<proteinExistence type="predicted"/>
<dbReference type="Proteomes" id="UP000813463">
    <property type="component" value="Chromosome 4"/>
</dbReference>
<dbReference type="GeneID" id="130459810"/>
<organism evidence="1 2">
    <name type="scientific">Spinacia oleracea</name>
    <name type="common">Spinach</name>
    <dbReference type="NCBI Taxonomy" id="3562"/>
    <lineage>
        <taxon>Eukaryota</taxon>
        <taxon>Viridiplantae</taxon>
        <taxon>Streptophyta</taxon>
        <taxon>Embryophyta</taxon>
        <taxon>Tracheophyta</taxon>
        <taxon>Spermatophyta</taxon>
        <taxon>Magnoliopsida</taxon>
        <taxon>eudicotyledons</taxon>
        <taxon>Gunneridae</taxon>
        <taxon>Pentapetalae</taxon>
        <taxon>Caryophyllales</taxon>
        <taxon>Chenopodiaceae</taxon>
        <taxon>Chenopodioideae</taxon>
        <taxon>Anserineae</taxon>
        <taxon>Spinacia</taxon>
    </lineage>
</organism>
<accession>A0ABM3QJ23</accession>
<evidence type="ECO:0000313" key="2">
    <source>
        <dbReference type="RefSeq" id="XP_056683362.1"/>
    </source>
</evidence>
<dbReference type="RefSeq" id="XP_056683362.1">
    <property type="nucleotide sequence ID" value="XM_056827384.1"/>
</dbReference>
<gene>
    <name evidence="2" type="primary">LOC130459810</name>
</gene>
<sequence length="138" mass="15915">MHMENGIPNYYKYGTPDGRWRYDLEIMTTIIELTEECFDDGKTVENINLTGLDHDTKTQMDEDSDDDVVEIENPNPIIPEPTIEISSDTEIEPEVDNDEVNVCYSKTMRIWNLSLIHRKALLILKTMSPLHLFVRVAG</sequence>